<evidence type="ECO:0000313" key="4">
    <source>
        <dbReference type="Proteomes" id="UP001558713"/>
    </source>
</evidence>
<dbReference type="EMBL" id="JBANAX010000394">
    <property type="protein sequence ID" value="KAL1210323.1"/>
    <property type="molecule type" value="Genomic_DNA"/>
</dbReference>
<sequence length="312" mass="35276">MGKEDFSDEVCSSRKEKCTSGQPGEVVANLKASIRELSAKVNEQNQRKCDVKEELQQLRERFSAEGVDVSVQELIPLLRSLKELEKQESEVRSYCNAKRSALEDVVHDLEERIKMGCDGEISEEDLDGLLVESLDNLTSAKKELASKLREIVSLKRQIDDVPCQSELLQYERRFSELNVCIQEKLQQTRKLYATYNTLLEIKDLMLKETSLLNSIGSQFQGVIGTPAGRVKLIDSMEGVMTGIQQKIGKVQLGLQEEQRLRDTSKEKYIAAAAEQRKCYTVLRAFQEECTKNARLRSQTSTAKACNSKEGIE</sequence>
<dbReference type="PANTHER" id="PTHR16441:SF0">
    <property type="entry name" value="COILED-COIL DOMAIN-CONTAINING PROTEIN 93"/>
    <property type="match status" value="1"/>
</dbReference>
<evidence type="ECO:0000313" key="3">
    <source>
        <dbReference type="EMBL" id="KAL1210323.1"/>
    </source>
</evidence>
<dbReference type="AlphaFoldDB" id="A0ABD1AVN3"/>
<dbReference type="Pfam" id="PF09762">
    <property type="entry name" value="CCDC93_CC"/>
    <property type="match status" value="1"/>
</dbReference>
<accession>A0ABD1AVN3</accession>
<evidence type="ECO:0000256" key="1">
    <source>
        <dbReference type="SAM" id="MobiDB-lite"/>
    </source>
</evidence>
<dbReference type="InterPro" id="IPR019159">
    <property type="entry name" value="CCDC93_CC"/>
</dbReference>
<dbReference type="InterPro" id="IPR039116">
    <property type="entry name" value="CCDC93"/>
</dbReference>
<keyword evidence="4" id="KW-1185">Reference proteome</keyword>
<comment type="caution">
    <text evidence="3">The sequence shown here is derived from an EMBL/GenBank/DDBJ whole genome shotgun (WGS) entry which is preliminary data.</text>
</comment>
<dbReference type="PANTHER" id="PTHR16441">
    <property type="entry name" value="FIDIPIDINE"/>
    <property type="match status" value="1"/>
</dbReference>
<dbReference type="Proteomes" id="UP001558713">
    <property type="component" value="Unassembled WGS sequence"/>
</dbReference>
<reference evidence="3 4" key="1">
    <citation type="submission" date="2024-04" db="EMBL/GenBank/DDBJ databases">
        <title>Genome assembly C_amara_ONT_v2.</title>
        <authorList>
            <person name="Yant L."/>
            <person name="Moore C."/>
            <person name="Slenker M."/>
        </authorList>
    </citation>
    <scope>NUCLEOTIDE SEQUENCE [LARGE SCALE GENOMIC DNA]</scope>
    <source>
        <tissue evidence="3">Leaf</tissue>
    </source>
</reference>
<name>A0ABD1AVN3_CARAN</name>
<protein>
    <recommendedName>
        <fullName evidence="2">CCDC93 coiled-coil domain-containing protein</fullName>
    </recommendedName>
</protein>
<gene>
    <name evidence="3" type="ORF">V5N11_006658</name>
</gene>
<organism evidence="3 4">
    <name type="scientific">Cardamine amara subsp. amara</name>
    <dbReference type="NCBI Taxonomy" id="228776"/>
    <lineage>
        <taxon>Eukaryota</taxon>
        <taxon>Viridiplantae</taxon>
        <taxon>Streptophyta</taxon>
        <taxon>Embryophyta</taxon>
        <taxon>Tracheophyta</taxon>
        <taxon>Spermatophyta</taxon>
        <taxon>Magnoliopsida</taxon>
        <taxon>eudicotyledons</taxon>
        <taxon>Gunneridae</taxon>
        <taxon>Pentapetalae</taxon>
        <taxon>rosids</taxon>
        <taxon>malvids</taxon>
        <taxon>Brassicales</taxon>
        <taxon>Brassicaceae</taxon>
        <taxon>Cardamineae</taxon>
        <taxon>Cardamine</taxon>
    </lineage>
</organism>
<proteinExistence type="predicted"/>
<evidence type="ECO:0000259" key="2">
    <source>
        <dbReference type="Pfam" id="PF09762"/>
    </source>
</evidence>
<feature type="region of interest" description="Disordered" evidence="1">
    <location>
        <begin position="1"/>
        <end position="22"/>
    </location>
</feature>
<feature type="domain" description="CCDC93 coiled-coil" evidence="2">
    <location>
        <begin position="29"/>
        <end position="298"/>
    </location>
</feature>
<feature type="compositionally biased region" description="Basic and acidic residues" evidence="1">
    <location>
        <begin position="1"/>
        <end position="18"/>
    </location>
</feature>